<evidence type="ECO:0000313" key="2">
    <source>
        <dbReference type="EMBL" id="KAL3679671.1"/>
    </source>
</evidence>
<keyword evidence="1" id="KW-0472">Membrane</keyword>
<proteinExistence type="predicted"/>
<keyword evidence="1" id="KW-0812">Transmembrane</keyword>
<reference evidence="2 3" key="1">
    <citation type="submission" date="2024-09" db="EMBL/GenBank/DDBJ databases">
        <title>Chromosome-scale assembly of Riccia sorocarpa.</title>
        <authorList>
            <person name="Paukszto L."/>
        </authorList>
    </citation>
    <scope>NUCLEOTIDE SEQUENCE [LARGE SCALE GENOMIC DNA]</scope>
    <source>
        <strain evidence="2">LP-2024</strain>
        <tissue evidence="2">Aerial parts of the thallus</tissue>
    </source>
</reference>
<dbReference type="SUPFAM" id="SSF52266">
    <property type="entry name" value="SGNH hydrolase"/>
    <property type="match status" value="1"/>
</dbReference>
<name>A0ABD3GLX6_9MARC</name>
<sequence length="548" mass="63037">MKHSTPKRSGPTKAFQPQLEDRKKLVLVLIALVTSGGIVLLLNALRQHALSDLVNNLASPIAVTSASSAKNVPEHIPLVDPPHWSNYSNLYIPAGASYTDTLFSLVTLNGSKPCHNQTTNFTKLEGLPKRSNGKISLQYDRKYSLTLVAYTEDGRRRCSGGDYFEVDLHSDKYRSRPPTVDYGNGTYGIEVEVPGSWAGKFTLEIWLLWTNWHGMDEVELAINETYCVKKVVMTQELNVALNENGEEEPNPGKRYRCLPPEHSYCEEPWCSGPLHKLESNGWSYSAHCSFKLFERQEAWECLNNKWIVIWGDSNFQDTVRNLLLFILDWQLPPMANLAEFQLNRNYENFFVNPYRPDQSFQVSMIFNGHHLSWENGEGLRSLNYTEHTDWINLHFNGTKSPDYVIMNSGLHDGYHELDPFINEVDMAVKWWVDLYKSIPADKKPQFLYRTTVAPAGLSRSMPGNPHKLESYNRIMVEKLRAMRHEFPVKFVDSFDMSYPFHYTNEYSDGGHYGRAPGTPLKPWYRSPHWYFVDIMLAHIWLNAICPIN</sequence>
<evidence type="ECO:0000313" key="3">
    <source>
        <dbReference type="Proteomes" id="UP001633002"/>
    </source>
</evidence>
<accession>A0ABD3GLX6</accession>
<keyword evidence="3" id="KW-1185">Reference proteome</keyword>
<comment type="caution">
    <text evidence="2">The sequence shown here is derived from an EMBL/GenBank/DDBJ whole genome shotgun (WGS) entry which is preliminary data.</text>
</comment>
<protein>
    <submittedName>
        <fullName evidence="2">Uncharacterized protein</fullName>
    </submittedName>
</protein>
<gene>
    <name evidence="2" type="ORF">R1sor_022627</name>
</gene>
<feature type="transmembrane region" description="Helical" evidence="1">
    <location>
        <begin position="25"/>
        <end position="45"/>
    </location>
</feature>
<organism evidence="2 3">
    <name type="scientific">Riccia sorocarpa</name>
    <dbReference type="NCBI Taxonomy" id="122646"/>
    <lineage>
        <taxon>Eukaryota</taxon>
        <taxon>Viridiplantae</taxon>
        <taxon>Streptophyta</taxon>
        <taxon>Embryophyta</taxon>
        <taxon>Marchantiophyta</taxon>
        <taxon>Marchantiopsida</taxon>
        <taxon>Marchantiidae</taxon>
        <taxon>Marchantiales</taxon>
        <taxon>Ricciaceae</taxon>
        <taxon>Riccia</taxon>
    </lineage>
</organism>
<keyword evidence="1" id="KW-1133">Transmembrane helix</keyword>
<dbReference type="Proteomes" id="UP001633002">
    <property type="component" value="Unassembled WGS sequence"/>
</dbReference>
<dbReference type="PANTHER" id="PTHR35124:SF4">
    <property type="entry name" value="CALCINEURIN-LIKE PHOSPHOESTERASE DOMAIN-CONTAINING PROTEIN"/>
    <property type="match status" value="1"/>
</dbReference>
<dbReference type="AlphaFoldDB" id="A0ABD3GLX6"/>
<dbReference type="PANTHER" id="PTHR35124">
    <property type="entry name" value="CYTOCHROME P450 FAMILY PROTEIN"/>
    <property type="match status" value="1"/>
</dbReference>
<evidence type="ECO:0000256" key="1">
    <source>
        <dbReference type="SAM" id="Phobius"/>
    </source>
</evidence>
<dbReference type="EMBL" id="JBJQOH010000007">
    <property type="protein sequence ID" value="KAL3679671.1"/>
    <property type="molecule type" value="Genomic_DNA"/>
</dbReference>